<evidence type="ECO:0000256" key="7">
    <source>
        <dbReference type="SAM" id="SignalP"/>
    </source>
</evidence>
<keyword evidence="5" id="KW-0449">Lipoprotein</keyword>
<gene>
    <name evidence="8" type="ORF">H9717_00345</name>
</gene>
<keyword evidence="1" id="KW-1003">Cell membrane</keyword>
<dbReference type="PANTHER" id="PTHR43649">
    <property type="entry name" value="ARABINOSE-BINDING PROTEIN-RELATED"/>
    <property type="match status" value="1"/>
</dbReference>
<dbReference type="Gene3D" id="3.40.190.10">
    <property type="entry name" value="Periplasmic binding protein-like II"/>
    <property type="match status" value="2"/>
</dbReference>
<dbReference type="InterPro" id="IPR006059">
    <property type="entry name" value="SBP"/>
</dbReference>
<evidence type="ECO:0000256" key="2">
    <source>
        <dbReference type="ARBA" id="ARBA00022729"/>
    </source>
</evidence>
<evidence type="ECO:0000256" key="4">
    <source>
        <dbReference type="ARBA" id="ARBA00023139"/>
    </source>
</evidence>
<evidence type="ECO:0000256" key="6">
    <source>
        <dbReference type="SAM" id="MobiDB-lite"/>
    </source>
</evidence>
<dbReference type="PANTHER" id="PTHR43649:SF33">
    <property type="entry name" value="POLYGALACTURONAN_RHAMNOGALACTURONAN-BINDING PROTEIN YTCQ"/>
    <property type="match status" value="1"/>
</dbReference>
<feature type="region of interest" description="Disordered" evidence="6">
    <location>
        <begin position="23"/>
        <end position="67"/>
    </location>
</feature>
<comment type="caution">
    <text evidence="8">The sequence shown here is derived from an EMBL/GenBank/DDBJ whole genome shotgun (WGS) entry which is preliminary data.</text>
</comment>
<feature type="compositionally biased region" description="Low complexity" evidence="6">
    <location>
        <begin position="54"/>
        <end position="63"/>
    </location>
</feature>
<evidence type="ECO:0000313" key="8">
    <source>
        <dbReference type="EMBL" id="HJA91569.1"/>
    </source>
</evidence>
<feature type="signal peptide" evidence="7">
    <location>
        <begin position="1"/>
        <end position="21"/>
    </location>
</feature>
<organism evidence="8 9">
    <name type="scientific">Candidatus Eisenbergiella merdipullorum</name>
    <dbReference type="NCBI Taxonomy" id="2838553"/>
    <lineage>
        <taxon>Bacteria</taxon>
        <taxon>Bacillati</taxon>
        <taxon>Bacillota</taxon>
        <taxon>Clostridia</taxon>
        <taxon>Lachnospirales</taxon>
        <taxon>Lachnospiraceae</taxon>
        <taxon>Eisenbergiella</taxon>
    </lineage>
</organism>
<name>A0A9D2I496_9FIRM</name>
<reference evidence="8" key="2">
    <citation type="submission" date="2021-04" db="EMBL/GenBank/DDBJ databases">
        <authorList>
            <person name="Gilroy R."/>
        </authorList>
    </citation>
    <scope>NUCLEOTIDE SEQUENCE</scope>
    <source>
        <strain evidence="8">CHK179-7159</strain>
    </source>
</reference>
<feature type="compositionally biased region" description="Polar residues" evidence="6">
    <location>
        <begin position="26"/>
        <end position="35"/>
    </location>
</feature>
<sequence>MKKKKVSAMLLAAMVAASALAGCGSGQTAQTNESTAQQEASVSEEPSQSEEASETAASESQEAGGEVVYPLKTDETLVYWGELNANVAANFSSLGETEYGKQWQEQTGVTIEFQHPASGQTNEQFNLMIADGTYPDLWEYNWKNYPGGPGKAIDEGIILDLTDLINEYCPALRAYLDENPDIDKEIQTEDGRYYSFPMIREVEAMCTSRGPMIRKDWLEECGLEVPETVEEWHTVLTAFKDQMGATAPYTPSHGLIWSYAYGVGDEFRLEGDQVIYTAATEDYKEYLKTMAAWWEEGLLDKDMFSGGDDLTSVKMTNGASGATYMWVASGLQNVTLAAREEDPDYTLIATKWPVLNKGEKPEYGYMESRYSYGGIAIGASCKDPVLAAQVLDYEYTEAGSLLANFGVEGVSYTMVDGKPTMTEEVTNNPDGWNITQAWCKYAIAPANGAFIQSWDYQTQILQIDEAREALSTWADTNAKEHLLPTLYIADEDNDEYVSIMNEVQTYVSEMNAKFIMGTEDVETGFDEYLNTLESMGLERAVEMRQAAYDRYLSR</sequence>
<protein>
    <submittedName>
        <fullName evidence="8">Extracellular solute-binding protein</fullName>
    </submittedName>
</protein>
<accession>A0A9D2I496</accession>
<evidence type="ECO:0000256" key="1">
    <source>
        <dbReference type="ARBA" id="ARBA00022475"/>
    </source>
</evidence>
<evidence type="ECO:0000256" key="5">
    <source>
        <dbReference type="ARBA" id="ARBA00023288"/>
    </source>
</evidence>
<dbReference type="EMBL" id="DWYY01000003">
    <property type="protein sequence ID" value="HJA91569.1"/>
    <property type="molecule type" value="Genomic_DNA"/>
</dbReference>
<feature type="chain" id="PRO_5038670897" evidence="7">
    <location>
        <begin position="22"/>
        <end position="554"/>
    </location>
</feature>
<proteinExistence type="predicted"/>
<dbReference type="Proteomes" id="UP000886858">
    <property type="component" value="Unassembled WGS sequence"/>
</dbReference>
<evidence type="ECO:0000313" key="9">
    <source>
        <dbReference type="Proteomes" id="UP000886858"/>
    </source>
</evidence>
<dbReference type="SUPFAM" id="SSF53850">
    <property type="entry name" value="Periplasmic binding protein-like II"/>
    <property type="match status" value="1"/>
</dbReference>
<feature type="compositionally biased region" description="Low complexity" evidence="6">
    <location>
        <begin position="36"/>
        <end position="46"/>
    </location>
</feature>
<dbReference type="InterPro" id="IPR050490">
    <property type="entry name" value="Bact_solute-bd_prot1"/>
</dbReference>
<keyword evidence="4" id="KW-0564">Palmitate</keyword>
<evidence type="ECO:0000256" key="3">
    <source>
        <dbReference type="ARBA" id="ARBA00023136"/>
    </source>
</evidence>
<keyword evidence="2 7" id="KW-0732">Signal</keyword>
<keyword evidence="3" id="KW-0472">Membrane</keyword>
<dbReference type="PROSITE" id="PS51257">
    <property type="entry name" value="PROKAR_LIPOPROTEIN"/>
    <property type="match status" value="1"/>
</dbReference>
<dbReference type="Pfam" id="PF13416">
    <property type="entry name" value="SBP_bac_8"/>
    <property type="match status" value="1"/>
</dbReference>
<reference evidence="8" key="1">
    <citation type="journal article" date="2021" name="PeerJ">
        <title>Extensive microbial diversity within the chicken gut microbiome revealed by metagenomics and culture.</title>
        <authorList>
            <person name="Gilroy R."/>
            <person name="Ravi A."/>
            <person name="Getino M."/>
            <person name="Pursley I."/>
            <person name="Horton D.L."/>
            <person name="Alikhan N.F."/>
            <person name="Baker D."/>
            <person name="Gharbi K."/>
            <person name="Hall N."/>
            <person name="Watson M."/>
            <person name="Adriaenssens E.M."/>
            <person name="Foster-Nyarko E."/>
            <person name="Jarju S."/>
            <person name="Secka A."/>
            <person name="Antonio M."/>
            <person name="Oren A."/>
            <person name="Chaudhuri R.R."/>
            <person name="La Ragione R."/>
            <person name="Hildebrand F."/>
            <person name="Pallen M.J."/>
        </authorList>
    </citation>
    <scope>NUCLEOTIDE SEQUENCE</scope>
    <source>
        <strain evidence="8">CHK179-7159</strain>
    </source>
</reference>
<dbReference type="AlphaFoldDB" id="A0A9D2I496"/>